<feature type="transmembrane region" description="Helical" evidence="7">
    <location>
        <begin position="321"/>
        <end position="344"/>
    </location>
</feature>
<feature type="transmembrane region" description="Helical" evidence="7">
    <location>
        <begin position="169"/>
        <end position="187"/>
    </location>
</feature>
<feature type="transmembrane region" description="Helical" evidence="7">
    <location>
        <begin position="97"/>
        <end position="122"/>
    </location>
</feature>
<dbReference type="GO" id="GO:0005886">
    <property type="term" value="C:plasma membrane"/>
    <property type="evidence" value="ECO:0007669"/>
    <property type="project" value="TreeGrafter"/>
</dbReference>
<dbReference type="AlphaFoldDB" id="A0A317FFT2"/>
<keyword evidence="9" id="KW-1185">Reference proteome</keyword>
<evidence type="ECO:0000256" key="7">
    <source>
        <dbReference type="SAM" id="Phobius"/>
    </source>
</evidence>
<feature type="transmembrane region" description="Helical" evidence="7">
    <location>
        <begin position="20"/>
        <end position="42"/>
    </location>
</feature>
<comment type="subcellular location">
    <subcellularLocation>
        <location evidence="1">Membrane</location>
        <topology evidence="1">Multi-pass membrane protein</topology>
    </subcellularLocation>
</comment>
<proteinExistence type="inferred from homology"/>
<comment type="similarity">
    <text evidence="2">Belongs to the nucleobase:cation symporter-2 (NCS2) (TC 2.A.40) family.</text>
</comment>
<name>A0A317FFT2_9PROT</name>
<reference evidence="9" key="1">
    <citation type="submission" date="2018-05" db="EMBL/GenBank/DDBJ databases">
        <authorList>
            <person name="Du Z."/>
            <person name="Wang X."/>
        </authorList>
    </citation>
    <scope>NUCLEOTIDE SEQUENCE [LARGE SCALE GENOMIC DNA]</scope>
    <source>
        <strain evidence="9">CQN31</strain>
    </source>
</reference>
<dbReference type="PANTHER" id="PTHR42810">
    <property type="entry name" value="PURINE PERMEASE C1399.01C-RELATED"/>
    <property type="match status" value="1"/>
</dbReference>
<dbReference type="PANTHER" id="PTHR42810:SF2">
    <property type="entry name" value="PURINE PERMEASE C1399.01C-RELATED"/>
    <property type="match status" value="1"/>
</dbReference>
<comment type="caution">
    <text evidence="8">The sequence shown here is derived from an EMBL/GenBank/DDBJ whole genome shotgun (WGS) entry which is preliminary data.</text>
</comment>
<evidence type="ECO:0000313" key="9">
    <source>
        <dbReference type="Proteomes" id="UP000245765"/>
    </source>
</evidence>
<organism evidence="8 9">
    <name type="scientific">Falsiroseomonas bella</name>
    <dbReference type="NCBI Taxonomy" id="2184016"/>
    <lineage>
        <taxon>Bacteria</taxon>
        <taxon>Pseudomonadati</taxon>
        <taxon>Pseudomonadota</taxon>
        <taxon>Alphaproteobacteria</taxon>
        <taxon>Acetobacterales</taxon>
        <taxon>Roseomonadaceae</taxon>
        <taxon>Falsiroseomonas</taxon>
    </lineage>
</organism>
<dbReference type="Pfam" id="PF00860">
    <property type="entry name" value="Xan_ur_permease"/>
    <property type="match status" value="1"/>
</dbReference>
<evidence type="ECO:0000256" key="6">
    <source>
        <dbReference type="ARBA" id="ARBA00023136"/>
    </source>
</evidence>
<feature type="transmembrane region" description="Helical" evidence="7">
    <location>
        <begin position="233"/>
        <end position="252"/>
    </location>
</feature>
<accession>A0A317FFT2</accession>
<keyword evidence="3" id="KW-0813">Transport</keyword>
<feature type="transmembrane region" description="Helical" evidence="7">
    <location>
        <begin position="350"/>
        <end position="369"/>
    </location>
</feature>
<dbReference type="InterPro" id="IPR006043">
    <property type="entry name" value="NCS2"/>
</dbReference>
<protein>
    <recommendedName>
        <fullName evidence="10">Xanthine/uracil permease</fullName>
    </recommendedName>
</protein>
<feature type="transmembrane region" description="Helical" evidence="7">
    <location>
        <begin position="54"/>
        <end position="77"/>
    </location>
</feature>
<feature type="transmembrane region" description="Helical" evidence="7">
    <location>
        <begin position="410"/>
        <end position="428"/>
    </location>
</feature>
<dbReference type="OrthoDB" id="7236539at2"/>
<keyword evidence="5 7" id="KW-1133">Transmembrane helix</keyword>
<evidence type="ECO:0000256" key="2">
    <source>
        <dbReference type="ARBA" id="ARBA00008821"/>
    </source>
</evidence>
<evidence type="ECO:0000256" key="5">
    <source>
        <dbReference type="ARBA" id="ARBA00022989"/>
    </source>
</evidence>
<gene>
    <name evidence="8" type="ORF">DFH01_01030</name>
</gene>
<keyword evidence="4 7" id="KW-0812">Transmembrane</keyword>
<sequence>MRKPPDLTYGLNELPTPAVLLSAALQQTAIIVVFIYPAILLAQAVGASPSQSAAMLSLAFLACGASALIQSAGRFGIGAGYLAPATGSAAFLAPSLLAVQIGGLALAAGMTIAGGAAMMLFARTLHRARAFFPPEIAGAVVLIIGIAVTLAGVRALLITPDQQPPSAGALAVAGVTLAIAVGLSVWGGGALRGACVLVALLAGTAVASWLGLFRLDTAALAGLPLVGLPATGHLGWSFDLALLPVFLVAALANSLKTVGLVTTLQKLNDADWVRPEPRSIAGGVAGDGAATALAGLLCTAAPNVSATNVTIQAASGVTSRAIGYATAAFCLVLACFPRLAALLAQVPGPVIAAVLLHAGGLMLVNGMQLATSRMLDSRKSFVVGFALVTTLAVEAIPQVADWVSPELRPYMSATALGTVVAIGLNAILRIGIRRQMEIVLPARDMPHRELADFVARAGAAWGARRDVLTRVEEQIVWCVDSIAGFGLAEGDVAVRIGFDELRIDVTIAYRGPPLELSQVAPTADEMLTEAGAAKLAGHMILKRATRASVRSRDGGTELRLVFDH</sequence>
<keyword evidence="6 7" id="KW-0472">Membrane</keyword>
<evidence type="ECO:0000256" key="4">
    <source>
        <dbReference type="ARBA" id="ARBA00022692"/>
    </source>
</evidence>
<evidence type="ECO:0000256" key="3">
    <source>
        <dbReference type="ARBA" id="ARBA00022448"/>
    </source>
</evidence>
<evidence type="ECO:0000256" key="1">
    <source>
        <dbReference type="ARBA" id="ARBA00004141"/>
    </source>
</evidence>
<feature type="transmembrane region" description="Helical" evidence="7">
    <location>
        <begin position="134"/>
        <end position="157"/>
    </location>
</feature>
<dbReference type="Proteomes" id="UP000245765">
    <property type="component" value="Unassembled WGS sequence"/>
</dbReference>
<feature type="transmembrane region" description="Helical" evidence="7">
    <location>
        <begin position="194"/>
        <end position="213"/>
    </location>
</feature>
<dbReference type="GO" id="GO:0042907">
    <property type="term" value="F:xanthine transmembrane transporter activity"/>
    <property type="evidence" value="ECO:0007669"/>
    <property type="project" value="TreeGrafter"/>
</dbReference>
<evidence type="ECO:0000313" key="8">
    <source>
        <dbReference type="EMBL" id="PWS37931.1"/>
    </source>
</evidence>
<dbReference type="EMBL" id="QGNA01000001">
    <property type="protein sequence ID" value="PWS37931.1"/>
    <property type="molecule type" value="Genomic_DNA"/>
</dbReference>
<evidence type="ECO:0008006" key="10">
    <source>
        <dbReference type="Google" id="ProtNLM"/>
    </source>
</evidence>
<dbReference type="RefSeq" id="WP_109868553.1">
    <property type="nucleotide sequence ID" value="NZ_QGNA01000001.1"/>
</dbReference>
<feature type="transmembrane region" description="Helical" evidence="7">
    <location>
        <begin position="381"/>
        <end position="398"/>
    </location>
</feature>